<dbReference type="PANTHER" id="PTHR30590:SF2">
    <property type="entry name" value="INNER MEMBRANE PROTEIN"/>
    <property type="match status" value="1"/>
</dbReference>
<feature type="transmembrane region" description="Helical" evidence="1">
    <location>
        <begin position="362"/>
        <end position="380"/>
    </location>
</feature>
<keyword evidence="4" id="KW-1185">Reference proteome</keyword>
<feature type="transmembrane region" description="Helical" evidence="1">
    <location>
        <begin position="29"/>
        <end position="48"/>
    </location>
</feature>
<dbReference type="RefSeq" id="WP_143775361.1">
    <property type="nucleotide sequence ID" value="NZ_VKKU01000001.1"/>
</dbReference>
<feature type="transmembrane region" description="Helical" evidence="1">
    <location>
        <begin position="63"/>
        <end position="92"/>
    </location>
</feature>
<keyword evidence="1" id="KW-1133">Transmembrane helix</keyword>
<feature type="domain" description="DUF418" evidence="2">
    <location>
        <begin position="279"/>
        <end position="429"/>
    </location>
</feature>
<accession>A0A553WIG7</accession>
<gene>
    <name evidence="3" type="ORF">FOM92_03350</name>
</gene>
<protein>
    <submittedName>
        <fullName evidence="3">DUF418 domain-containing protein</fullName>
    </submittedName>
</protein>
<evidence type="ECO:0000313" key="4">
    <source>
        <dbReference type="Proteomes" id="UP000320160"/>
    </source>
</evidence>
<feature type="transmembrane region" description="Helical" evidence="1">
    <location>
        <begin position="320"/>
        <end position="342"/>
    </location>
</feature>
<feature type="transmembrane region" description="Helical" evidence="1">
    <location>
        <begin position="392"/>
        <end position="414"/>
    </location>
</feature>
<sequence>MVIEEARSEALSPLVQTERIESLDILRGIAVLGILLMNIIGFGLPWAYDNPTVAGGMDPPNYWAWVIPTLFFEGTMRGIFSLLFGASIVMLTDRMEKSGAGLKTADIHFRRMLWMLLFGIIHWALLLWIGEILFAYSIGGLLLFAFRKMAPKHLLMIAGALLLTSVAISAVEHRDMVETSIAAEKASEAKTAGVKLTEEQQASVTDWEEAQSEFSPKMEDLESILKIHREGYFEAVKDQFPIAYEFQWTHLPWWLVFDMMSFMMIGMAFLGLGILGAYKSRAYYFSMMVAGYVVGLPLNYMELHIFQNSGFTVLGYSEAAITYEISRLAMVIGHLGLFLSIIKGGWLKPLQRVLAATGQMALTNYIAQTLICTMLFYGFGFGLFNRLERHELFYVVAAIWAIELIWSPIWLRFFRFGPMEWLWRSLTYWERQPMRR</sequence>
<feature type="transmembrane region" description="Helical" evidence="1">
    <location>
        <begin position="253"/>
        <end position="275"/>
    </location>
</feature>
<keyword evidence="1" id="KW-0472">Membrane</keyword>
<dbReference type="OrthoDB" id="9807744at2"/>
<evidence type="ECO:0000256" key="1">
    <source>
        <dbReference type="SAM" id="Phobius"/>
    </source>
</evidence>
<evidence type="ECO:0000313" key="3">
    <source>
        <dbReference type="EMBL" id="TSB04473.1"/>
    </source>
</evidence>
<keyword evidence="1" id="KW-0812">Transmembrane</keyword>
<comment type="caution">
    <text evidence="3">The sequence shown here is derived from an EMBL/GenBank/DDBJ whole genome shotgun (WGS) entry which is preliminary data.</text>
</comment>
<organism evidence="3 4">
    <name type="scientific">Sphingorhabdus contaminans</name>
    <dbReference type="NCBI Taxonomy" id="1343899"/>
    <lineage>
        <taxon>Bacteria</taxon>
        <taxon>Pseudomonadati</taxon>
        <taxon>Pseudomonadota</taxon>
        <taxon>Alphaproteobacteria</taxon>
        <taxon>Sphingomonadales</taxon>
        <taxon>Sphingomonadaceae</taxon>
        <taxon>Sphingorhabdus</taxon>
    </lineage>
</organism>
<dbReference type="InterPro" id="IPR052529">
    <property type="entry name" value="Bact_Transport_Assoc"/>
</dbReference>
<name>A0A553WIG7_9SPHN</name>
<feature type="transmembrane region" description="Helical" evidence="1">
    <location>
        <begin position="282"/>
        <end position="300"/>
    </location>
</feature>
<dbReference type="Proteomes" id="UP000320160">
    <property type="component" value="Unassembled WGS sequence"/>
</dbReference>
<dbReference type="EMBL" id="VKKU01000001">
    <property type="protein sequence ID" value="TSB04473.1"/>
    <property type="molecule type" value="Genomic_DNA"/>
</dbReference>
<dbReference type="AlphaFoldDB" id="A0A553WIG7"/>
<proteinExistence type="predicted"/>
<evidence type="ECO:0000259" key="2">
    <source>
        <dbReference type="Pfam" id="PF04235"/>
    </source>
</evidence>
<dbReference type="Pfam" id="PF04235">
    <property type="entry name" value="DUF418"/>
    <property type="match status" value="1"/>
</dbReference>
<dbReference type="InterPro" id="IPR007349">
    <property type="entry name" value="DUF418"/>
</dbReference>
<feature type="transmembrane region" description="Helical" evidence="1">
    <location>
        <begin position="113"/>
        <end position="146"/>
    </location>
</feature>
<reference evidence="3 4" key="1">
    <citation type="submission" date="2019-07" db="EMBL/GenBank/DDBJ databases">
        <authorList>
            <person name="Park M."/>
        </authorList>
    </citation>
    <scope>NUCLEOTIDE SEQUENCE [LARGE SCALE GENOMIC DNA]</scope>
    <source>
        <strain evidence="3 4">KCTC32445</strain>
    </source>
</reference>
<dbReference type="PANTHER" id="PTHR30590">
    <property type="entry name" value="INNER MEMBRANE PROTEIN"/>
    <property type="match status" value="1"/>
</dbReference>